<feature type="region of interest" description="Disordered" evidence="1">
    <location>
        <begin position="253"/>
        <end position="339"/>
    </location>
</feature>
<evidence type="ECO:0000259" key="2">
    <source>
        <dbReference type="PROSITE" id="PS50174"/>
    </source>
</evidence>
<feature type="compositionally biased region" description="Basic and acidic residues" evidence="1">
    <location>
        <begin position="35"/>
        <end position="50"/>
    </location>
</feature>
<feature type="compositionally biased region" description="Gly residues" evidence="1">
    <location>
        <begin position="381"/>
        <end position="392"/>
    </location>
</feature>
<feature type="compositionally biased region" description="Basic residues" evidence="1">
    <location>
        <begin position="133"/>
        <end position="142"/>
    </location>
</feature>
<dbReference type="SMART" id="SM00443">
    <property type="entry name" value="G_patch"/>
    <property type="match status" value="1"/>
</dbReference>
<evidence type="ECO:0000313" key="3">
    <source>
        <dbReference type="EMBL" id="KAL1842149.1"/>
    </source>
</evidence>
<feature type="domain" description="G-patch" evidence="2">
    <location>
        <begin position="337"/>
        <end position="388"/>
    </location>
</feature>
<dbReference type="PROSITE" id="PS50174">
    <property type="entry name" value="G_PATCH"/>
    <property type="match status" value="1"/>
</dbReference>
<evidence type="ECO:0000313" key="4">
    <source>
        <dbReference type="Proteomes" id="UP001583172"/>
    </source>
</evidence>
<reference evidence="3 4" key="1">
    <citation type="journal article" date="2024" name="Commun. Biol.">
        <title>Comparative genomic analysis of thermophilic fungi reveals convergent evolutionary adaptations and gene losses.</title>
        <authorList>
            <person name="Steindorff A.S."/>
            <person name="Aguilar-Pontes M.V."/>
            <person name="Robinson A.J."/>
            <person name="Andreopoulos B."/>
            <person name="LaButti K."/>
            <person name="Kuo A."/>
            <person name="Mondo S."/>
            <person name="Riley R."/>
            <person name="Otillar R."/>
            <person name="Haridas S."/>
            <person name="Lipzen A."/>
            <person name="Grimwood J."/>
            <person name="Schmutz J."/>
            <person name="Clum A."/>
            <person name="Reid I.D."/>
            <person name="Moisan M.C."/>
            <person name="Butler G."/>
            <person name="Nguyen T.T.M."/>
            <person name="Dewar K."/>
            <person name="Conant G."/>
            <person name="Drula E."/>
            <person name="Henrissat B."/>
            <person name="Hansel C."/>
            <person name="Singer S."/>
            <person name="Hutchinson M.I."/>
            <person name="de Vries R.P."/>
            <person name="Natvig D.O."/>
            <person name="Powell A.J."/>
            <person name="Tsang A."/>
            <person name="Grigoriev I.V."/>
        </authorList>
    </citation>
    <scope>NUCLEOTIDE SEQUENCE [LARGE SCALE GENOMIC DNA]</scope>
    <source>
        <strain evidence="3 4">CBS 620.91</strain>
    </source>
</reference>
<feature type="compositionally biased region" description="Low complexity" evidence="1">
    <location>
        <begin position="409"/>
        <end position="422"/>
    </location>
</feature>
<feature type="compositionally biased region" description="Acidic residues" evidence="1">
    <location>
        <begin position="293"/>
        <end position="306"/>
    </location>
</feature>
<comment type="caution">
    <text evidence="3">The sequence shown here is derived from an EMBL/GenBank/DDBJ whole genome shotgun (WGS) entry which is preliminary data.</text>
</comment>
<name>A0ABR3VK14_HUMIN</name>
<dbReference type="InterPro" id="IPR012677">
    <property type="entry name" value="Nucleotide-bd_a/b_plait_sf"/>
</dbReference>
<feature type="region of interest" description="Disordered" evidence="1">
    <location>
        <begin position="29"/>
        <end position="113"/>
    </location>
</feature>
<feature type="compositionally biased region" description="Pro residues" evidence="1">
    <location>
        <begin position="259"/>
        <end position="268"/>
    </location>
</feature>
<dbReference type="Gene3D" id="3.30.70.330">
    <property type="match status" value="1"/>
</dbReference>
<gene>
    <name evidence="3" type="ORF">VTJ49DRAFT_5922</name>
</gene>
<proteinExistence type="predicted"/>
<organism evidence="3 4">
    <name type="scientific">Humicola insolens</name>
    <name type="common">Soft-rot fungus</name>
    <dbReference type="NCBI Taxonomy" id="85995"/>
    <lineage>
        <taxon>Eukaryota</taxon>
        <taxon>Fungi</taxon>
        <taxon>Dikarya</taxon>
        <taxon>Ascomycota</taxon>
        <taxon>Pezizomycotina</taxon>
        <taxon>Sordariomycetes</taxon>
        <taxon>Sordariomycetidae</taxon>
        <taxon>Sordariales</taxon>
        <taxon>Chaetomiaceae</taxon>
        <taxon>Mycothermus</taxon>
    </lineage>
</organism>
<feature type="region of interest" description="Disordered" evidence="1">
    <location>
        <begin position="127"/>
        <end position="161"/>
    </location>
</feature>
<dbReference type="InterPro" id="IPR040052">
    <property type="entry name" value="RBM17"/>
</dbReference>
<sequence>MASPPSQSPPARGTMSLYANLLEADSSASISRDPVLFKDNKDAASSDPKKPPLNNPALRFQPIRRPQVKAPAKPKPAFPKAPAAVAPSSSTTATSTPSTSAAAPAPPRSTLADWAATEDDEYFYGYAGEKRQRGGRRKKKKKQFDEVRETDWDELYDPSRPTNVEEYLRSEERVREVREWKAILYAHRRRRDTDEAGSEGEEDGGMRDERFAPPPSLTFAPPPMSPPRAAASAVAAAVMTDATGDDAYARRLALSGMALPPPPPPPPTDSATTISRAPVRYSPPPPPPPDDKMDLDEKEDDYDPEVDYSAIPLPPPAPTEADDGRTDQRSTRPAQKGKAFAQRLMAKYGWTRGSGLGANGSGITTALRVQVERRTRRPDAEGGGFAEPGGRGRIIAPKMPKAKAPQQQEGSAEGSEAPAAGEGKFGRTSVVVVLDRMLDNMPDVEAEVEAGLGQEIGEECGERYGRVERIVVDVEGRRVFIKFVEAVSALRVSFFSCFVTPCFSLPYPVWYHVRLIKGASPTKMLTLPRLQAVSALQGRIFNGNAIAARFYDEDKFEEGIYDG</sequence>
<feature type="compositionally biased region" description="Pro residues" evidence="1">
    <location>
        <begin position="212"/>
        <end position="226"/>
    </location>
</feature>
<dbReference type="EMBL" id="JAZGSY010000052">
    <property type="protein sequence ID" value="KAL1842149.1"/>
    <property type="molecule type" value="Genomic_DNA"/>
</dbReference>
<evidence type="ECO:0000256" key="1">
    <source>
        <dbReference type="SAM" id="MobiDB-lite"/>
    </source>
</evidence>
<dbReference type="Proteomes" id="UP001583172">
    <property type="component" value="Unassembled WGS sequence"/>
</dbReference>
<dbReference type="InterPro" id="IPR000467">
    <property type="entry name" value="G_patch_dom"/>
</dbReference>
<accession>A0ABR3VK14</accession>
<feature type="region of interest" description="Disordered" evidence="1">
    <location>
        <begin position="374"/>
        <end position="422"/>
    </location>
</feature>
<keyword evidence="4" id="KW-1185">Reference proteome</keyword>
<protein>
    <recommendedName>
        <fullName evidence="2">G-patch domain-containing protein</fullName>
    </recommendedName>
</protein>
<feature type="region of interest" description="Disordered" evidence="1">
    <location>
        <begin position="188"/>
        <end position="235"/>
    </location>
</feature>
<dbReference type="Pfam" id="PF01585">
    <property type="entry name" value="G-patch"/>
    <property type="match status" value="1"/>
</dbReference>
<dbReference type="PANTHER" id="PTHR13288:SF8">
    <property type="entry name" value="SPLICING FACTOR 45"/>
    <property type="match status" value="1"/>
</dbReference>
<dbReference type="PANTHER" id="PTHR13288">
    <property type="entry name" value="SPLICING FACTOR 45 SPF45"/>
    <property type="match status" value="1"/>
</dbReference>
<feature type="compositionally biased region" description="Low complexity" evidence="1">
    <location>
        <begin position="80"/>
        <end position="103"/>
    </location>
</feature>